<dbReference type="GO" id="GO:0004830">
    <property type="term" value="F:tryptophan-tRNA ligase activity"/>
    <property type="evidence" value="ECO:0007669"/>
    <property type="project" value="UniProtKB-EC"/>
</dbReference>
<keyword evidence="9 12" id="KW-0648">Protein biosynthesis</keyword>
<dbReference type="PANTHER" id="PTHR10055">
    <property type="entry name" value="TRYPTOPHANYL-TRNA SYNTHETASE"/>
    <property type="match status" value="1"/>
</dbReference>
<evidence type="ECO:0000313" key="15">
    <source>
        <dbReference type="Proteomes" id="UP000758603"/>
    </source>
</evidence>
<sequence length="482" mass="53789">MAAEPEAPTDLPPAAATDPDAGSKKQLVDPWNVAGEVGEDGKVKAIDYNKLVEDFGTKLIDQALLDRFEKVTGHKPHRFMRRKIFFSERDLSLILDRHEKGEPWFLYTGRGPSSDSMHVGHTQIFDFCKWLQEVFDVPMIIMLTDDEKFLFSENKTVEEVMSYTKTNAKDIIAIGFDPDKTFIFSDYDYIGGAFYRNITRFSKCVTYNTAKAVFGFNDSTNIGKIHFGSIQGATSFASSFPHIFGTDESRTQKIPCLIPCAIDQDPYFRVTRDVAARLKFAKPSLIHARFLDALQGPGSKMSASIESSAIFLKDTPNQIKNKINKYAFSGGQETVEEHRRLGGNPDVDVAYQWLGFFFEDDEELKKLGEQYRKGELLTGELKAICIKQLQAYVASFQERRALVSDEIVDHFMARKPLNWKNKPAAEKVVPVAKGGASDGADGAGDGTMTKNQLKKLEKQKQIAAQKAAKAAEKEAAKKEASG</sequence>
<dbReference type="Pfam" id="PF00579">
    <property type="entry name" value="tRNA-synt_1b"/>
    <property type="match status" value="1"/>
</dbReference>
<dbReference type="PRINTS" id="PR01039">
    <property type="entry name" value="TRNASYNTHTRP"/>
</dbReference>
<dbReference type="InterPro" id="IPR002306">
    <property type="entry name" value="Trp-tRNA-ligase"/>
</dbReference>
<reference evidence="14" key="1">
    <citation type="journal article" date="2021" name="Nat. Commun.">
        <title>Genetic determinants of endophytism in the Arabidopsis root mycobiome.</title>
        <authorList>
            <person name="Mesny F."/>
            <person name="Miyauchi S."/>
            <person name="Thiergart T."/>
            <person name="Pickel B."/>
            <person name="Atanasova L."/>
            <person name="Karlsson M."/>
            <person name="Huettel B."/>
            <person name="Barry K.W."/>
            <person name="Haridas S."/>
            <person name="Chen C."/>
            <person name="Bauer D."/>
            <person name="Andreopoulos W."/>
            <person name="Pangilinan J."/>
            <person name="LaButti K."/>
            <person name="Riley R."/>
            <person name="Lipzen A."/>
            <person name="Clum A."/>
            <person name="Drula E."/>
            <person name="Henrissat B."/>
            <person name="Kohler A."/>
            <person name="Grigoriev I.V."/>
            <person name="Martin F.M."/>
            <person name="Hacquard S."/>
        </authorList>
    </citation>
    <scope>NUCLEOTIDE SEQUENCE</scope>
    <source>
        <strain evidence="14">MPI-SDFR-AT-0073</strain>
    </source>
</reference>
<dbReference type="GO" id="GO:0005737">
    <property type="term" value="C:cytoplasm"/>
    <property type="evidence" value="ECO:0007669"/>
    <property type="project" value="UniProtKB-SubCell"/>
</dbReference>
<evidence type="ECO:0000256" key="2">
    <source>
        <dbReference type="ARBA" id="ARBA00005594"/>
    </source>
</evidence>
<dbReference type="PANTHER" id="PTHR10055:SF1">
    <property type="entry name" value="TRYPTOPHAN--TRNA LIGASE, CYTOPLASMIC"/>
    <property type="match status" value="1"/>
</dbReference>
<dbReference type="GO" id="GO:0005524">
    <property type="term" value="F:ATP binding"/>
    <property type="evidence" value="ECO:0007669"/>
    <property type="project" value="UniProtKB-KW"/>
</dbReference>
<evidence type="ECO:0000256" key="12">
    <source>
        <dbReference type="RuleBase" id="RU363036"/>
    </source>
</evidence>
<dbReference type="PROSITE" id="PS00178">
    <property type="entry name" value="AA_TRNA_LIGASE_I"/>
    <property type="match status" value="1"/>
</dbReference>
<dbReference type="RefSeq" id="XP_045959410.1">
    <property type="nucleotide sequence ID" value="XM_046097807.1"/>
</dbReference>
<keyword evidence="8 12" id="KW-0067">ATP-binding</keyword>
<dbReference type="FunFam" id="3.40.50.620:FF:000033">
    <property type="entry name" value="tryptophan--tRNA ligase, cytoplasmic"/>
    <property type="match status" value="1"/>
</dbReference>
<keyword evidence="15" id="KW-1185">Reference proteome</keyword>
<gene>
    <name evidence="14" type="ORF">BKA67DRAFT_516380</name>
</gene>
<evidence type="ECO:0000256" key="13">
    <source>
        <dbReference type="SAM" id="MobiDB-lite"/>
    </source>
</evidence>
<keyword evidence="7 12" id="KW-0547">Nucleotide-binding</keyword>
<dbReference type="GO" id="GO:0006436">
    <property type="term" value="P:tryptophanyl-tRNA aminoacylation"/>
    <property type="evidence" value="ECO:0007669"/>
    <property type="project" value="InterPro"/>
</dbReference>
<keyword evidence="10 12" id="KW-0030">Aminoacyl-tRNA synthetase</keyword>
<evidence type="ECO:0000256" key="4">
    <source>
        <dbReference type="ARBA" id="ARBA00013782"/>
    </source>
</evidence>
<name>A0A9P8UN70_9PEZI</name>
<dbReference type="Gene3D" id="3.40.50.620">
    <property type="entry name" value="HUPs"/>
    <property type="match status" value="1"/>
</dbReference>
<evidence type="ECO:0000256" key="8">
    <source>
        <dbReference type="ARBA" id="ARBA00022840"/>
    </source>
</evidence>
<dbReference type="SUPFAM" id="SSF52374">
    <property type="entry name" value="Nucleotidylyl transferase"/>
    <property type="match status" value="1"/>
</dbReference>
<protein>
    <recommendedName>
        <fullName evidence="4">Tryptophan--tRNA ligase, cytoplasmic</fullName>
        <ecNumber evidence="3">6.1.1.2</ecNumber>
    </recommendedName>
    <alternativeName>
        <fullName evidence="11">Tryptophanyl-tRNA synthetase</fullName>
    </alternativeName>
</protein>
<evidence type="ECO:0000313" key="14">
    <source>
        <dbReference type="EMBL" id="KAH6655145.1"/>
    </source>
</evidence>
<dbReference type="EMBL" id="JAGPXC010000003">
    <property type="protein sequence ID" value="KAH6655145.1"/>
    <property type="molecule type" value="Genomic_DNA"/>
</dbReference>
<dbReference type="InterPro" id="IPR014729">
    <property type="entry name" value="Rossmann-like_a/b/a_fold"/>
</dbReference>
<dbReference type="OrthoDB" id="10261385at2759"/>
<evidence type="ECO:0000256" key="3">
    <source>
        <dbReference type="ARBA" id="ARBA00013161"/>
    </source>
</evidence>
<dbReference type="Proteomes" id="UP000758603">
    <property type="component" value="Unassembled WGS sequence"/>
</dbReference>
<feature type="compositionally biased region" description="Basic and acidic residues" evidence="13">
    <location>
        <begin position="469"/>
        <end position="482"/>
    </location>
</feature>
<dbReference type="FunFam" id="1.10.240.10:FF:000003">
    <property type="entry name" value="Tryptophan--tRNA ligase, cytoplasmic"/>
    <property type="match status" value="1"/>
</dbReference>
<comment type="subcellular location">
    <subcellularLocation>
        <location evidence="1">Cytoplasm</location>
    </subcellularLocation>
</comment>
<dbReference type="Gene3D" id="1.10.240.10">
    <property type="entry name" value="Tyrosyl-Transfer RNA Synthetase"/>
    <property type="match status" value="1"/>
</dbReference>
<comment type="similarity">
    <text evidence="2 12">Belongs to the class-I aminoacyl-tRNA synthetase family.</text>
</comment>
<dbReference type="NCBIfam" id="TIGR00233">
    <property type="entry name" value="trpS"/>
    <property type="match status" value="1"/>
</dbReference>
<evidence type="ECO:0000256" key="7">
    <source>
        <dbReference type="ARBA" id="ARBA00022741"/>
    </source>
</evidence>
<evidence type="ECO:0000256" key="9">
    <source>
        <dbReference type="ARBA" id="ARBA00022917"/>
    </source>
</evidence>
<evidence type="ECO:0000256" key="5">
    <source>
        <dbReference type="ARBA" id="ARBA00022490"/>
    </source>
</evidence>
<proteinExistence type="inferred from homology"/>
<dbReference type="AlphaFoldDB" id="A0A9P8UN70"/>
<dbReference type="EC" id="6.1.1.2" evidence="3"/>
<feature type="compositionally biased region" description="Low complexity" evidence="13">
    <location>
        <begin position="1"/>
        <end position="20"/>
    </location>
</feature>
<organism evidence="14 15">
    <name type="scientific">Truncatella angustata</name>
    <dbReference type="NCBI Taxonomy" id="152316"/>
    <lineage>
        <taxon>Eukaryota</taxon>
        <taxon>Fungi</taxon>
        <taxon>Dikarya</taxon>
        <taxon>Ascomycota</taxon>
        <taxon>Pezizomycotina</taxon>
        <taxon>Sordariomycetes</taxon>
        <taxon>Xylariomycetidae</taxon>
        <taxon>Amphisphaeriales</taxon>
        <taxon>Sporocadaceae</taxon>
        <taxon>Truncatella</taxon>
    </lineage>
</organism>
<evidence type="ECO:0000256" key="6">
    <source>
        <dbReference type="ARBA" id="ARBA00022598"/>
    </source>
</evidence>
<evidence type="ECO:0000256" key="11">
    <source>
        <dbReference type="ARBA" id="ARBA00030268"/>
    </source>
</evidence>
<accession>A0A9P8UN70</accession>
<evidence type="ECO:0000256" key="1">
    <source>
        <dbReference type="ARBA" id="ARBA00004496"/>
    </source>
</evidence>
<dbReference type="InterPro" id="IPR002305">
    <property type="entry name" value="aa-tRNA-synth_Ic"/>
</dbReference>
<dbReference type="InterPro" id="IPR001412">
    <property type="entry name" value="aa-tRNA-synth_I_CS"/>
</dbReference>
<keyword evidence="5" id="KW-0963">Cytoplasm</keyword>
<feature type="region of interest" description="Disordered" evidence="13">
    <location>
        <begin position="433"/>
        <end position="482"/>
    </location>
</feature>
<evidence type="ECO:0000256" key="10">
    <source>
        <dbReference type="ARBA" id="ARBA00023146"/>
    </source>
</evidence>
<dbReference type="GeneID" id="70126699"/>
<comment type="caution">
    <text evidence="14">The sequence shown here is derived from an EMBL/GenBank/DDBJ whole genome shotgun (WGS) entry which is preliminary data.</text>
</comment>
<dbReference type="CDD" id="cd00806">
    <property type="entry name" value="TrpRS_core"/>
    <property type="match status" value="1"/>
</dbReference>
<keyword evidence="6 12" id="KW-0436">Ligase</keyword>
<feature type="region of interest" description="Disordered" evidence="13">
    <location>
        <begin position="1"/>
        <end position="28"/>
    </location>
</feature>